<protein>
    <submittedName>
        <fullName evidence="3">DUF881 domain-containing protein</fullName>
    </submittedName>
</protein>
<comment type="similarity">
    <text evidence="1">Belongs to the UPF0749 family.</text>
</comment>
<reference evidence="4" key="1">
    <citation type="journal article" date="2019" name="Int. J. Syst. Evol. Microbiol.">
        <title>The Global Catalogue of Microorganisms (GCM) 10K type strain sequencing project: providing services to taxonomists for standard genome sequencing and annotation.</title>
        <authorList>
            <consortium name="The Broad Institute Genomics Platform"/>
            <consortium name="The Broad Institute Genome Sequencing Center for Infectious Disease"/>
            <person name="Wu L."/>
            <person name="Ma J."/>
        </authorList>
    </citation>
    <scope>NUCLEOTIDE SEQUENCE [LARGE SCALE GENOMIC DNA]</scope>
    <source>
        <strain evidence="4">JCM 16702</strain>
    </source>
</reference>
<name>A0ABP7VEF4_9ACTN</name>
<dbReference type="RefSeq" id="WP_344943994.1">
    <property type="nucleotide sequence ID" value="NZ_BAAAZG010000008.1"/>
</dbReference>
<dbReference type="Proteomes" id="UP001500683">
    <property type="component" value="Unassembled WGS sequence"/>
</dbReference>
<accession>A0ABP7VEF4</accession>
<evidence type="ECO:0000313" key="4">
    <source>
        <dbReference type="Proteomes" id="UP001500683"/>
    </source>
</evidence>
<organism evidence="3 4">
    <name type="scientific">Actinomadura miaoliensis</name>
    <dbReference type="NCBI Taxonomy" id="430685"/>
    <lineage>
        <taxon>Bacteria</taxon>
        <taxon>Bacillati</taxon>
        <taxon>Actinomycetota</taxon>
        <taxon>Actinomycetes</taxon>
        <taxon>Streptosporangiales</taxon>
        <taxon>Thermomonosporaceae</taxon>
        <taxon>Actinomadura</taxon>
    </lineage>
</organism>
<sequence>MISRRPDAPGSGRERPDATMSLLADLFAGRLLDPGYADAAARRAASGDPAPRGRLRGTGVLLVLVLVGVLLAAASAEVRRSQPVAAEQRSRLVAQIRARTGDNDALQRRLEQARDETERARAMALARSAEGRRVRGELSTAAAAAAATPISGDGLVVTVDDADRAEQGDRRGDEGRVYDQDLQVLVNGLWAAGAVAIAVNGQRLTPTTAIRSAGEAVLVDYRPLSGPYRVTAVGDPGRMLDAFGGSAADRRLRALEDRFGIRYRVRRVEGLRLPAAGVLRLRHARAAGS</sequence>
<dbReference type="InterPro" id="IPR010273">
    <property type="entry name" value="DUF881"/>
</dbReference>
<feature type="coiled-coil region" evidence="2">
    <location>
        <begin position="96"/>
        <end position="123"/>
    </location>
</feature>
<evidence type="ECO:0000256" key="1">
    <source>
        <dbReference type="ARBA" id="ARBA00009108"/>
    </source>
</evidence>
<dbReference type="PANTHER" id="PTHR37313:SF1">
    <property type="entry name" value="UPF0749 PROTEIN RV1823"/>
    <property type="match status" value="1"/>
</dbReference>
<proteinExistence type="inferred from homology"/>
<keyword evidence="2" id="KW-0175">Coiled coil</keyword>
<gene>
    <name evidence="3" type="ORF">GCM10022214_19420</name>
</gene>
<evidence type="ECO:0000256" key="2">
    <source>
        <dbReference type="SAM" id="Coils"/>
    </source>
</evidence>
<evidence type="ECO:0000313" key="3">
    <source>
        <dbReference type="EMBL" id="GAA4065433.1"/>
    </source>
</evidence>
<comment type="caution">
    <text evidence="3">The sequence shown here is derived from an EMBL/GenBank/DDBJ whole genome shotgun (WGS) entry which is preliminary data.</text>
</comment>
<keyword evidence="4" id="KW-1185">Reference proteome</keyword>
<dbReference type="PANTHER" id="PTHR37313">
    <property type="entry name" value="UPF0749 PROTEIN RV1825"/>
    <property type="match status" value="1"/>
</dbReference>
<dbReference type="EMBL" id="BAAAZG010000008">
    <property type="protein sequence ID" value="GAA4065433.1"/>
    <property type="molecule type" value="Genomic_DNA"/>
</dbReference>
<dbReference type="Pfam" id="PF05949">
    <property type="entry name" value="DUF881"/>
    <property type="match status" value="1"/>
</dbReference>
<dbReference type="Gene3D" id="3.30.70.1880">
    <property type="entry name" value="Protein of unknown function DUF881"/>
    <property type="match status" value="1"/>
</dbReference>